<sequence>MDNNEYLEKLEMKIINVNTVLEVAKDKALEGNVNEVQGLLLILFEVTDELVNEIYSR</sequence>
<evidence type="ECO:0000313" key="2">
    <source>
        <dbReference type="Proteomes" id="UP000563853"/>
    </source>
</evidence>
<name>A0A848C2F5_9LACO</name>
<dbReference type="AlphaFoldDB" id="A0A848C2F5"/>
<reference evidence="1 2" key="1">
    <citation type="submission" date="2020-04" db="EMBL/GenBank/DDBJ databases">
        <authorList>
            <person name="Hitch T.C.A."/>
            <person name="Wylensek D."/>
            <person name="Clavel T."/>
        </authorList>
    </citation>
    <scope>NUCLEOTIDE SEQUENCE [LARGE SCALE GENOMIC DNA]</scope>
    <source>
        <strain evidence="1 2">WCA-389-WT-5H1</strain>
    </source>
</reference>
<organism evidence="1 2">
    <name type="scientific">Ligilactobacillus agilis</name>
    <dbReference type="NCBI Taxonomy" id="1601"/>
    <lineage>
        <taxon>Bacteria</taxon>
        <taxon>Bacillati</taxon>
        <taxon>Bacillota</taxon>
        <taxon>Bacilli</taxon>
        <taxon>Lactobacillales</taxon>
        <taxon>Lactobacillaceae</taxon>
        <taxon>Ligilactobacillus</taxon>
    </lineage>
</organism>
<evidence type="ECO:0000313" key="1">
    <source>
        <dbReference type="EMBL" id="NME41583.1"/>
    </source>
</evidence>
<gene>
    <name evidence="1" type="ORF">HF863_02150</name>
</gene>
<dbReference type="RefSeq" id="WP_170091204.1">
    <property type="nucleotide sequence ID" value="NZ_JABAFP010000005.1"/>
</dbReference>
<dbReference type="EMBL" id="JABAFP010000005">
    <property type="protein sequence ID" value="NME41583.1"/>
    <property type="molecule type" value="Genomic_DNA"/>
</dbReference>
<comment type="caution">
    <text evidence="1">The sequence shown here is derived from an EMBL/GenBank/DDBJ whole genome shotgun (WGS) entry which is preliminary data.</text>
</comment>
<accession>A0A848C2F5</accession>
<proteinExistence type="predicted"/>
<dbReference type="Proteomes" id="UP000563853">
    <property type="component" value="Unassembled WGS sequence"/>
</dbReference>
<protein>
    <submittedName>
        <fullName evidence="1">Uncharacterized protein</fullName>
    </submittedName>
</protein>